<dbReference type="InterPro" id="IPR018060">
    <property type="entry name" value="HTH_AraC"/>
</dbReference>
<dbReference type="SUPFAM" id="SSF101898">
    <property type="entry name" value="NHL repeat"/>
    <property type="match status" value="1"/>
</dbReference>
<evidence type="ECO:0000313" key="15">
    <source>
        <dbReference type="Proteomes" id="UP000180253"/>
    </source>
</evidence>
<dbReference type="PRINTS" id="PR00344">
    <property type="entry name" value="BCTRLSENSOR"/>
</dbReference>
<dbReference type="PANTHER" id="PTHR43547:SF2">
    <property type="entry name" value="HYBRID SIGNAL TRANSDUCTION HISTIDINE KINASE C"/>
    <property type="match status" value="1"/>
</dbReference>
<dbReference type="GO" id="GO:0000155">
    <property type="term" value="F:phosphorelay sensor kinase activity"/>
    <property type="evidence" value="ECO:0007669"/>
    <property type="project" value="InterPro"/>
</dbReference>
<dbReference type="CDD" id="cd17574">
    <property type="entry name" value="REC_OmpR"/>
    <property type="match status" value="1"/>
</dbReference>
<feature type="domain" description="Histidine kinase" evidence="12">
    <location>
        <begin position="844"/>
        <end position="1058"/>
    </location>
</feature>
<dbReference type="OrthoDB" id="9772100at2"/>
<evidence type="ECO:0000256" key="9">
    <source>
        <dbReference type="PROSITE-ProRule" id="PRU00169"/>
    </source>
</evidence>
<dbReference type="Pfam" id="PF00512">
    <property type="entry name" value="HisKA"/>
    <property type="match status" value="1"/>
</dbReference>
<evidence type="ECO:0000259" key="13">
    <source>
        <dbReference type="PROSITE" id="PS50110"/>
    </source>
</evidence>
<dbReference type="InterPro" id="IPR009057">
    <property type="entry name" value="Homeodomain-like_sf"/>
</dbReference>
<dbReference type="PANTHER" id="PTHR43547">
    <property type="entry name" value="TWO-COMPONENT HISTIDINE KINASE"/>
    <property type="match status" value="1"/>
</dbReference>
<dbReference type="Pfam" id="PF12833">
    <property type="entry name" value="HTH_18"/>
    <property type="match status" value="1"/>
</dbReference>
<comment type="catalytic activity">
    <reaction evidence="1">
        <text>ATP + protein L-histidine = ADP + protein N-phospho-L-histidine.</text>
        <dbReference type="EC" id="2.7.13.3"/>
    </reaction>
</comment>
<evidence type="ECO:0000256" key="10">
    <source>
        <dbReference type="SAM" id="SignalP"/>
    </source>
</evidence>
<dbReference type="Pfam" id="PF00072">
    <property type="entry name" value="Response_reg"/>
    <property type="match status" value="1"/>
</dbReference>
<keyword evidence="5" id="KW-0418">Kinase</keyword>
<dbReference type="Gene3D" id="1.10.287.130">
    <property type="match status" value="1"/>
</dbReference>
<dbReference type="InterPro" id="IPR018062">
    <property type="entry name" value="HTH_AraC-typ_CS"/>
</dbReference>
<dbReference type="Proteomes" id="UP000180253">
    <property type="component" value="Unassembled WGS sequence"/>
</dbReference>
<dbReference type="SUPFAM" id="SSF55874">
    <property type="entry name" value="ATPase domain of HSP90 chaperone/DNA topoisomerase II/histidine kinase"/>
    <property type="match status" value="1"/>
</dbReference>
<dbReference type="CDD" id="cd00082">
    <property type="entry name" value="HisKA"/>
    <property type="match status" value="1"/>
</dbReference>
<dbReference type="InterPro" id="IPR003594">
    <property type="entry name" value="HATPase_dom"/>
</dbReference>
<dbReference type="Gene3D" id="2.60.40.10">
    <property type="entry name" value="Immunoglobulins"/>
    <property type="match status" value="1"/>
</dbReference>
<dbReference type="RefSeq" id="WP_070992060.1">
    <property type="nucleotide sequence ID" value="NZ_MNAN01000031.1"/>
</dbReference>
<dbReference type="InterPro" id="IPR036097">
    <property type="entry name" value="HisK_dim/P_sf"/>
</dbReference>
<evidence type="ECO:0000256" key="4">
    <source>
        <dbReference type="ARBA" id="ARBA00022679"/>
    </source>
</evidence>
<dbReference type="PROSITE" id="PS00041">
    <property type="entry name" value="HTH_ARAC_FAMILY_1"/>
    <property type="match status" value="1"/>
</dbReference>
<feature type="domain" description="HTH araC/xylS-type" evidence="11">
    <location>
        <begin position="1254"/>
        <end position="1352"/>
    </location>
</feature>
<dbReference type="InterPro" id="IPR001789">
    <property type="entry name" value="Sig_transdc_resp-reg_receiver"/>
</dbReference>
<dbReference type="GO" id="GO:0003700">
    <property type="term" value="F:DNA-binding transcription factor activity"/>
    <property type="evidence" value="ECO:0007669"/>
    <property type="project" value="InterPro"/>
</dbReference>
<keyword evidence="10" id="KW-0732">Signal</keyword>
<dbReference type="InterPro" id="IPR036890">
    <property type="entry name" value="HATPase_C_sf"/>
</dbReference>
<dbReference type="Pfam" id="PF02518">
    <property type="entry name" value="HATPase_c"/>
    <property type="match status" value="1"/>
</dbReference>
<evidence type="ECO:0000256" key="6">
    <source>
        <dbReference type="ARBA" id="ARBA00023015"/>
    </source>
</evidence>
<dbReference type="InterPro" id="IPR011123">
    <property type="entry name" value="Y_Y_Y"/>
</dbReference>
<dbReference type="Gene3D" id="3.40.50.2300">
    <property type="match status" value="1"/>
</dbReference>
<accession>A0A1S1N7E0</accession>
<dbReference type="GO" id="GO:0043565">
    <property type="term" value="F:sequence-specific DNA binding"/>
    <property type="evidence" value="ECO:0007669"/>
    <property type="project" value="InterPro"/>
</dbReference>
<keyword evidence="8" id="KW-0804">Transcription</keyword>
<dbReference type="InterPro" id="IPR003661">
    <property type="entry name" value="HisK_dim/P_dom"/>
</dbReference>
<dbReference type="EMBL" id="MNAN01000031">
    <property type="protein sequence ID" value="OHU95328.1"/>
    <property type="molecule type" value="Genomic_DNA"/>
</dbReference>
<evidence type="ECO:0000256" key="3">
    <source>
        <dbReference type="ARBA" id="ARBA00022553"/>
    </source>
</evidence>
<dbReference type="InterPro" id="IPR011110">
    <property type="entry name" value="Reg_prop"/>
</dbReference>
<keyword evidence="6" id="KW-0805">Transcription regulation</keyword>
<evidence type="ECO:0000259" key="12">
    <source>
        <dbReference type="PROSITE" id="PS50109"/>
    </source>
</evidence>
<keyword evidence="15" id="KW-1185">Reference proteome</keyword>
<dbReference type="SMART" id="SM00387">
    <property type="entry name" value="HATPase_c"/>
    <property type="match status" value="1"/>
</dbReference>
<dbReference type="Pfam" id="PF07495">
    <property type="entry name" value="Y_Y_Y"/>
    <property type="match status" value="1"/>
</dbReference>
<dbReference type="InterPro" id="IPR011006">
    <property type="entry name" value="CheY-like_superfamily"/>
</dbReference>
<dbReference type="SMART" id="SM00448">
    <property type="entry name" value="REC"/>
    <property type="match status" value="1"/>
</dbReference>
<feature type="signal peptide" evidence="10">
    <location>
        <begin position="1"/>
        <end position="22"/>
    </location>
</feature>
<dbReference type="SUPFAM" id="SSF46689">
    <property type="entry name" value="Homeodomain-like"/>
    <property type="match status" value="1"/>
</dbReference>
<dbReference type="InterPro" id="IPR015943">
    <property type="entry name" value="WD40/YVTN_repeat-like_dom_sf"/>
</dbReference>
<dbReference type="SMART" id="SM00388">
    <property type="entry name" value="HisKA"/>
    <property type="match status" value="1"/>
</dbReference>
<feature type="domain" description="Response regulatory" evidence="13">
    <location>
        <begin position="1102"/>
        <end position="1217"/>
    </location>
</feature>
<keyword evidence="4" id="KW-0808">Transferase</keyword>
<evidence type="ECO:0000313" key="14">
    <source>
        <dbReference type="EMBL" id="OHU95328.1"/>
    </source>
</evidence>
<dbReference type="Gene3D" id="2.130.10.10">
    <property type="entry name" value="YVTN repeat-like/Quinoprotein amine dehydrogenase"/>
    <property type="match status" value="3"/>
</dbReference>
<dbReference type="PROSITE" id="PS01124">
    <property type="entry name" value="HTH_ARAC_FAMILY_2"/>
    <property type="match status" value="1"/>
</dbReference>
<comment type="caution">
    <text evidence="14">The sequence shown here is derived from an EMBL/GenBank/DDBJ whole genome shotgun (WGS) entry which is preliminary data.</text>
</comment>
<organism evidence="14 15">
    <name type="scientific">Pseudoalteromonas byunsanensis</name>
    <dbReference type="NCBI Taxonomy" id="327939"/>
    <lineage>
        <taxon>Bacteria</taxon>
        <taxon>Pseudomonadati</taxon>
        <taxon>Pseudomonadota</taxon>
        <taxon>Gammaproteobacteria</taxon>
        <taxon>Alteromonadales</taxon>
        <taxon>Pseudoalteromonadaceae</taxon>
        <taxon>Pseudoalteromonas</taxon>
    </lineage>
</organism>
<dbReference type="SMART" id="SM00342">
    <property type="entry name" value="HTH_ARAC"/>
    <property type="match status" value="1"/>
</dbReference>
<keyword evidence="3 9" id="KW-0597">Phosphoprotein</keyword>
<protein>
    <recommendedName>
        <fullName evidence="2">histidine kinase</fullName>
        <ecNumber evidence="2">2.7.13.3</ecNumber>
    </recommendedName>
</protein>
<dbReference type="InterPro" id="IPR013783">
    <property type="entry name" value="Ig-like_fold"/>
</dbReference>
<dbReference type="Pfam" id="PF07494">
    <property type="entry name" value="Reg_prop"/>
    <property type="match status" value="1"/>
</dbReference>
<evidence type="ECO:0000256" key="8">
    <source>
        <dbReference type="ARBA" id="ARBA00023163"/>
    </source>
</evidence>
<reference evidence="14 15" key="1">
    <citation type="submission" date="2016-10" db="EMBL/GenBank/DDBJ databases">
        <title>Pseudoalteromonas amylolytica sp. nov., isolated from the surface seawater.</title>
        <authorList>
            <person name="Wu Y.-H."/>
            <person name="Cheng H."/>
            <person name="Jin X.-B."/>
            <person name="Wang C.-S."/>
            <person name="Xu X.-W."/>
        </authorList>
    </citation>
    <scope>NUCLEOTIDE SEQUENCE [LARGE SCALE GENOMIC DNA]</scope>
    <source>
        <strain evidence="14 15">JCM 12483</strain>
    </source>
</reference>
<dbReference type="Gene3D" id="1.10.10.60">
    <property type="entry name" value="Homeodomain-like"/>
    <property type="match status" value="1"/>
</dbReference>
<evidence type="ECO:0000256" key="5">
    <source>
        <dbReference type="ARBA" id="ARBA00022777"/>
    </source>
</evidence>
<dbReference type="InterPro" id="IPR004358">
    <property type="entry name" value="Sig_transdc_His_kin-like_C"/>
</dbReference>
<keyword evidence="7" id="KW-0238">DNA-binding</keyword>
<dbReference type="SUPFAM" id="SSF47384">
    <property type="entry name" value="Homodimeric domain of signal transducing histidine kinase"/>
    <property type="match status" value="1"/>
</dbReference>
<dbReference type="Gene3D" id="3.30.565.10">
    <property type="entry name" value="Histidine kinase-like ATPase, C-terminal domain"/>
    <property type="match status" value="1"/>
</dbReference>
<dbReference type="PROSITE" id="PS50110">
    <property type="entry name" value="RESPONSE_REGULATORY"/>
    <property type="match status" value="1"/>
</dbReference>
<feature type="modified residue" description="4-aspartylphosphate" evidence="9">
    <location>
        <position position="1150"/>
    </location>
</feature>
<name>A0A1S1N7E0_9GAMM</name>
<dbReference type="PROSITE" id="PS50109">
    <property type="entry name" value="HIS_KIN"/>
    <property type="match status" value="1"/>
</dbReference>
<feature type="chain" id="PRO_5010345654" description="histidine kinase" evidence="10">
    <location>
        <begin position="23"/>
        <end position="1363"/>
    </location>
</feature>
<gene>
    <name evidence="14" type="ORF">BIW53_11475</name>
</gene>
<evidence type="ECO:0000259" key="11">
    <source>
        <dbReference type="PROSITE" id="PS01124"/>
    </source>
</evidence>
<dbReference type="InterPro" id="IPR005467">
    <property type="entry name" value="His_kinase_dom"/>
</dbReference>
<proteinExistence type="predicted"/>
<dbReference type="EC" id="2.7.13.3" evidence="2"/>
<dbReference type="GO" id="GO:0005886">
    <property type="term" value="C:plasma membrane"/>
    <property type="evidence" value="ECO:0007669"/>
    <property type="project" value="UniProtKB-ARBA"/>
</dbReference>
<evidence type="ECO:0000256" key="2">
    <source>
        <dbReference type="ARBA" id="ARBA00012438"/>
    </source>
</evidence>
<evidence type="ECO:0000256" key="1">
    <source>
        <dbReference type="ARBA" id="ARBA00000085"/>
    </source>
</evidence>
<evidence type="ECO:0000256" key="7">
    <source>
        <dbReference type="ARBA" id="ARBA00023125"/>
    </source>
</evidence>
<dbReference type="SUPFAM" id="SSF63829">
    <property type="entry name" value="Calcium-dependent phosphotriesterase"/>
    <property type="match status" value="2"/>
</dbReference>
<dbReference type="STRING" id="327939.BIW53_11475"/>
<dbReference type="FunFam" id="3.30.565.10:FF:000006">
    <property type="entry name" value="Sensor histidine kinase WalK"/>
    <property type="match status" value="1"/>
</dbReference>
<dbReference type="SUPFAM" id="SSF52172">
    <property type="entry name" value="CheY-like"/>
    <property type="match status" value="1"/>
</dbReference>
<sequence>MNIAHIAFVLICCLVQSSYVFASEPSTQFEVSGPLFHKIQPTESLVFGNVRNIEQDNSGFIWFTSAAGLFRYDGTHFLHHPLPQTPDVFDIKFYNKAMWITTLEHGLYKLNLETQEIKRYTQNSVDLSKRLPTNSLAQLTISGSVLWIATSEGIAQLDLITETIVVNPILEEKLPRDLNSKNVLMDSKSRLWITTFGSGLYMWESKNNLMHHYSGINNTANQINSSNVTHVVEDQNGTIWIGTFNGIQYFDEQKQSFISVKGIEKKSISSLNVNKSAEIWAGTWEQDLYKIDPKSKVASVMSAKLSTDKSLNQLQVYDSFEDQNGNMWFASNDAIYQLRFSSLSFTHLEHSLNELCYIRGLSLRIRDELWFSCNNELLVTNTHLTSEAKTVFSAPDEISNLIIDGKNNIWLSFFRGNDLIKYEPNNNTYTHFKPGTGKGLQGGVVLGIEKDIDGELWVGTYAAHIPGKSGQLLKYDEKNGQFEPHVTDIDVISLSALNDGSLLLGTNDGIFRYQPHTRLYTRVDPSNNVSGIGRINSHFKDSQGDVWFSIFEVGLLKYSYKTKKLSFVQLPTHISNREFQSISEDADDNLWFSSQRNLIRYSKTDHTTEVFTSSDGLNVETFMRSSSVFTEDSGLLFAAINSIVKIHPKALSATSLDTPTVLTDFKIKNQAVALKNQDPSSPLDTAIHATERLTLSHEDYFFSFSFNNLNYMDASLKHAYRLEGLDEDWVYTTGRNNVATYTTLPEGRYIFQAKSENLQGQLVSVSQPLVIQITPPIWKTWQAYAIYVLLLLLILYGTIHIRTKVLTIRTKALEAGIRERTAELEERNQTIEALFNTKKQLFANVSHEFRTPLTLILGPIEKLQDTLTDSNVRTQISLVKKNAQRLLYMVEQLLELAKIDSPSQVEKQHYDLNQSIVIIIASFQSTIEEKSQSLEYKSTFDGELELVRDSLDKIMLNLISNATKYTPAGGKITIETRLTHDGIEMIVSDTGMGISLKDQALVFEPFMRVNDQHVDYEVGTGIGLALVKELIHANGGSIIIESEPGKGASFILKFPTETVISTSSNSRFYSVPHTSDSVPLLVNKSDAYSEYVTGTANSDRKIVLVIDDNIEMLNYLESVLSSEFSCLLAQGGKKGLEVATEIVPDLILCDVMMPDIDGYTTVEKLRESEVTSHIPIIMLTAKGDMQSRIEGWKRNVDDYIPKPFHHQELNTRLTRLLSIRDKLKKKFAKNLLDLNFSAGKASVEIGQRDSKFIDRFAKIIEHNYQHEAFNRSQAAELLAMSERQLNRKLSALLDHNFTEYLRKYRLHKALTLLGKGKQIQQIAEDVGFASVTYFSHCFKLEFGKSAKIYEKEMLEMKKQQLDN</sequence>